<dbReference type="EMBL" id="VNHU01000009">
    <property type="protein sequence ID" value="TYP71489.1"/>
    <property type="molecule type" value="Genomic_DNA"/>
</dbReference>
<comment type="caution">
    <text evidence="3">The sequence shown here is derived from an EMBL/GenBank/DDBJ whole genome shotgun (WGS) entry which is preliminary data.</text>
</comment>
<keyword evidence="2" id="KW-0812">Transmembrane</keyword>
<dbReference type="Proteomes" id="UP000324376">
    <property type="component" value="Unassembled WGS sequence"/>
</dbReference>
<evidence type="ECO:0000313" key="3">
    <source>
        <dbReference type="EMBL" id="TYP71489.1"/>
    </source>
</evidence>
<keyword evidence="2" id="KW-1133">Transmembrane helix</keyword>
<reference evidence="3 4" key="1">
    <citation type="submission" date="2019-07" db="EMBL/GenBank/DDBJ databases">
        <title>Genomic Encyclopedia of Archaeal and Bacterial Type Strains, Phase II (KMG-II): from individual species to whole genera.</title>
        <authorList>
            <person name="Goeker M."/>
        </authorList>
    </citation>
    <scope>NUCLEOTIDE SEQUENCE [LARGE SCALE GENOMIC DNA]</scope>
    <source>
        <strain evidence="3 4">DSM 17527</strain>
    </source>
</reference>
<evidence type="ECO:0000313" key="4">
    <source>
        <dbReference type="Proteomes" id="UP000324376"/>
    </source>
</evidence>
<proteinExistence type="predicted"/>
<accession>A0A5S5BWY8</accession>
<keyword evidence="4" id="KW-1185">Reference proteome</keyword>
<dbReference type="AlphaFoldDB" id="A0A5S5BWY8"/>
<sequence>MAEKIKIFELDIDIDAAIASTSELKKESEFLKKQLDALKRSGDTSSETYVRLESAYKGVRKESNSAQQQIAKMISLQGKEIKTVEQARNALSVVGKEWAKQADLYGANSKEADKLAKKKLELSNRLKELEGNTGDTSRSVGGYTEAILAAQNQNTLFAKAQRNINEILKVGKPVFAALKLEIASVGKNYKILTASTQGYTKAQKAAAISTFLMNTALKAFKIALVATGIGAILVLVGSLIAYLTKTQKGVDFVSKALAGLGAFFDVIIDRLSQLGGALLKFISGDFVGAFNDVKEAASGLGDEIAREVRLAYELEAALQKLRDTEIGLITTQAARKKQIAELRLLAKDEATSLQERAKLLQQAGDIEKKILDDELTLAREKARISQQQLDLGESTAEQIRENAELQANVINLETESLQRRKSIEAERQGLLKRAASEQAAAAKATSARAKKEIDDAIKESKVKLQIFIEENKGKAKALEDSLIDAERIRDEKLKINEEELEAGNKTQTEAELERLKIKNEFLEKQKELTIAFAEEELAIIRSSHQKRIEENQLLTDELVAQEIARLEAIAEAEREYQLKRFQEGEISERQYNDNIRAINEENRAAKAEQEEELKQQKAEAAAIDLDNQRILDQERLTYDLELQRQYLEQEKQAELDKAEKTGADKSKIEAKYAAIDREISAKTNDAKLSLAADAFNGLATILGKYSDAGKAAAIAETTITTFQSAVNSYNSLSGIPIVGPVLGGIAAAAAVASGLAQVQKIRNTKKPDVPKAEKGALFEIGGQRHSNGGTLFTGEDGTSFEAEKGELIGVMNRRAAKMFMGFNNQFTGSSTSKPNYFADGGFVSRSFTTNSTANSSQSGNVLDIDLLASKIADANRQLPAPITDVRDIINGVGSFNNVVDGANI</sequence>
<gene>
    <name evidence="3" type="ORF">BD809_10971</name>
</gene>
<protein>
    <submittedName>
        <fullName evidence="3">Uncharacterized protein</fullName>
    </submittedName>
</protein>
<dbReference type="RefSeq" id="WP_148783384.1">
    <property type="nucleotide sequence ID" value="NZ_VNHU01000009.1"/>
</dbReference>
<dbReference type="OrthoDB" id="975149at2"/>
<organism evidence="3 4">
    <name type="scientific">Aquimarina intermedia</name>
    <dbReference type="NCBI Taxonomy" id="350814"/>
    <lineage>
        <taxon>Bacteria</taxon>
        <taxon>Pseudomonadati</taxon>
        <taxon>Bacteroidota</taxon>
        <taxon>Flavobacteriia</taxon>
        <taxon>Flavobacteriales</taxon>
        <taxon>Flavobacteriaceae</taxon>
        <taxon>Aquimarina</taxon>
    </lineage>
</organism>
<evidence type="ECO:0000256" key="2">
    <source>
        <dbReference type="SAM" id="Phobius"/>
    </source>
</evidence>
<name>A0A5S5BWY8_9FLAO</name>
<keyword evidence="2" id="KW-0472">Membrane</keyword>
<feature type="transmembrane region" description="Helical" evidence="2">
    <location>
        <begin position="222"/>
        <end position="243"/>
    </location>
</feature>
<feature type="coiled-coil region" evidence="1">
    <location>
        <begin position="588"/>
        <end position="626"/>
    </location>
</feature>
<evidence type="ECO:0000256" key="1">
    <source>
        <dbReference type="SAM" id="Coils"/>
    </source>
</evidence>
<feature type="coiled-coil region" evidence="1">
    <location>
        <begin position="395"/>
        <end position="525"/>
    </location>
</feature>
<feature type="coiled-coil region" evidence="1">
    <location>
        <begin position="21"/>
        <end position="69"/>
    </location>
</feature>
<keyword evidence="1" id="KW-0175">Coiled coil</keyword>